<dbReference type="InterPro" id="IPR032675">
    <property type="entry name" value="LRR_dom_sf"/>
</dbReference>
<proteinExistence type="predicted"/>
<dbReference type="InParanoid" id="A0A0D0AGH8"/>
<dbReference type="STRING" id="930992.A0A0D0AGH8"/>
<name>A0A0D0AGH8_9AGAM</name>
<dbReference type="OrthoDB" id="3543113at2759"/>
<dbReference type="Proteomes" id="UP000054485">
    <property type="component" value="Unassembled WGS sequence"/>
</dbReference>
<dbReference type="SUPFAM" id="SSF52047">
    <property type="entry name" value="RNI-like"/>
    <property type="match status" value="1"/>
</dbReference>
<gene>
    <name evidence="1" type="ORF">CY34DRAFT_93075</name>
</gene>
<evidence type="ECO:0000313" key="2">
    <source>
        <dbReference type="Proteomes" id="UP000054485"/>
    </source>
</evidence>
<keyword evidence="2" id="KW-1185">Reference proteome</keyword>
<sequence>MHPALRILEVLDNISLYVGQKSLPALASTCRAFENPALNVLWRNLESVEPIVKCLPSELFGTNRKFPVLQKPLDHKMWDTLSRYTSRVHSITQSRKSKFIELLSLIILSYPSAPTSFFPNLRQLTWFTDATTHDAAVFLRMALVPSLLSLTVQISPASPAFLSVFSSLGTLCPRLQCMTLDHGRSIDEPSSNLPFIMQPISQLRHLRGLDIWGVGIQEIQQIMLLGALQRLVLAMVSPSSAWDKPSPLQLPGFRNLRALTIKVNAFKRLMNFFSALTIVRTKKVTVRLTHPVTLPTHARVSTMFSEFLAILQERCDNNKLEFFTFTADITTIPEITEFGFFTSLRAFRNLTHLDIEWGSGISMSDKELCYLTEAWPKLQVLRICCCFTVDLDTITVPTFHGLICLLRLCPALTSLTLAIDATKLDGIDLKCPGGEHFTHHLKDLTLGNSIIDSPLNVALILSGLFPHLEQVNLDCWDTALLLLTYHSTLAIEHWVSVNDFLRGFSVVRERPRHIVS</sequence>
<reference evidence="1 2" key="1">
    <citation type="submission" date="2014-04" db="EMBL/GenBank/DDBJ databases">
        <authorList>
            <consortium name="DOE Joint Genome Institute"/>
            <person name="Kuo A."/>
            <person name="Ruytinx J."/>
            <person name="Rineau F."/>
            <person name="Colpaert J."/>
            <person name="Kohler A."/>
            <person name="Nagy L.G."/>
            <person name="Floudas D."/>
            <person name="Copeland A."/>
            <person name="Barry K.W."/>
            <person name="Cichocki N."/>
            <person name="Veneault-Fourrey C."/>
            <person name="LaButti K."/>
            <person name="Lindquist E.A."/>
            <person name="Lipzen A."/>
            <person name="Lundell T."/>
            <person name="Morin E."/>
            <person name="Murat C."/>
            <person name="Sun H."/>
            <person name="Tunlid A."/>
            <person name="Henrissat B."/>
            <person name="Grigoriev I.V."/>
            <person name="Hibbett D.S."/>
            <person name="Martin F."/>
            <person name="Nordberg H.P."/>
            <person name="Cantor M.N."/>
            <person name="Hua S.X."/>
        </authorList>
    </citation>
    <scope>NUCLEOTIDE SEQUENCE [LARGE SCALE GENOMIC DNA]</scope>
    <source>
        <strain evidence="1 2">UH-Slu-Lm8-n1</strain>
    </source>
</reference>
<dbReference type="EMBL" id="KN835466">
    <property type="protein sequence ID" value="KIK37254.1"/>
    <property type="molecule type" value="Genomic_DNA"/>
</dbReference>
<reference evidence="2" key="2">
    <citation type="submission" date="2015-01" db="EMBL/GenBank/DDBJ databases">
        <title>Evolutionary Origins and Diversification of the Mycorrhizal Mutualists.</title>
        <authorList>
            <consortium name="DOE Joint Genome Institute"/>
            <consortium name="Mycorrhizal Genomics Consortium"/>
            <person name="Kohler A."/>
            <person name="Kuo A."/>
            <person name="Nagy L.G."/>
            <person name="Floudas D."/>
            <person name="Copeland A."/>
            <person name="Barry K.W."/>
            <person name="Cichocki N."/>
            <person name="Veneault-Fourrey C."/>
            <person name="LaButti K."/>
            <person name="Lindquist E.A."/>
            <person name="Lipzen A."/>
            <person name="Lundell T."/>
            <person name="Morin E."/>
            <person name="Murat C."/>
            <person name="Riley R."/>
            <person name="Ohm R."/>
            <person name="Sun H."/>
            <person name="Tunlid A."/>
            <person name="Henrissat B."/>
            <person name="Grigoriev I.V."/>
            <person name="Hibbett D.S."/>
            <person name="Martin F."/>
        </authorList>
    </citation>
    <scope>NUCLEOTIDE SEQUENCE [LARGE SCALE GENOMIC DNA]</scope>
    <source>
        <strain evidence="2">UH-Slu-Lm8-n1</strain>
    </source>
</reference>
<protein>
    <submittedName>
        <fullName evidence="1">Unplaced genomic scaffold CY34scaffold_335, whole genome shotgun sequence</fullName>
    </submittedName>
</protein>
<dbReference type="HOGENOM" id="CLU_021164_0_2_1"/>
<evidence type="ECO:0000313" key="1">
    <source>
        <dbReference type="EMBL" id="KIK37254.1"/>
    </source>
</evidence>
<dbReference type="Gene3D" id="3.80.10.10">
    <property type="entry name" value="Ribonuclease Inhibitor"/>
    <property type="match status" value="1"/>
</dbReference>
<dbReference type="AlphaFoldDB" id="A0A0D0AGH8"/>
<accession>A0A0D0AGH8</accession>
<organism evidence="1 2">
    <name type="scientific">Suillus luteus UH-Slu-Lm8-n1</name>
    <dbReference type="NCBI Taxonomy" id="930992"/>
    <lineage>
        <taxon>Eukaryota</taxon>
        <taxon>Fungi</taxon>
        <taxon>Dikarya</taxon>
        <taxon>Basidiomycota</taxon>
        <taxon>Agaricomycotina</taxon>
        <taxon>Agaricomycetes</taxon>
        <taxon>Agaricomycetidae</taxon>
        <taxon>Boletales</taxon>
        <taxon>Suillineae</taxon>
        <taxon>Suillaceae</taxon>
        <taxon>Suillus</taxon>
    </lineage>
</organism>